<dbReference type="EMBL" id="CP036274">
    <property type="protein sequence ID" value="QDU25377.1"/>
    <property type="molecule type" value="Genomic_DNA"/>
</dbReference>
<keyword evidence="2" id="KW-1185">Reference proteome</keyword>
<evidence type="ECO:0000313" key="2">
    <source>
        <dbReference type="Proteomes" id="UP000315017"/>
    </source>
</evidence>
<dbReference type="Proteomes" id="UP000315017">
    <property type="component" value="Chromosome"/>
</dbReference>
<dbReference type="KEGG" id="aagg:ETAA8_04430"/>
<gene>
    <name evidence="1" type="ORF">ETAA8_04430</name>
</gene>
<accession>A0A517Y563</accession>
<name>A0A517Y563_9BACT</name>
<reference evidence="1 2" key="1">
    <citation type="submission" date="2019-02" db="EMBL/GenBank/DDBJ databases">
        <title>Deep-cultivation of Planctomycetes and their phenomic and genomic characterization uncovers novel biology.</title>
        <authorList>
            <person name="Wiegand S."/>
            <person name="Jogler M."/>
            <person name="Boedeker C."/>
            <person name="Pinto D."/>
            <person name="Vollmers J."/>
            <person name="Rivas-Marin E."/>
            <person name="Kohn T."/>
            <person name="Peeters S.H."/>
            <person name="Heuer A."/>
            <person name="Rast P."/>
            <person name="Oberbeckmann S."/>
            <person name="Bunk B."/>
            <person name="Jeske O."/>
            <person name="Meyerdierks A."/>
            <person name="Storesund J.E."/>
            <person name="Kallscheuer N."/>
            <person name="Luecker S."/>
            <person name="Lage O.M."/>
            <person name="Pohl T."/>
            <person name="Merkel B.J."/>
            <person name="Hornburger P."/>
            <person name="Mueller R.-W."/>
            <person name="Bruemmer F."/>
            <person name="Labrenz M."/>
            <person name="Spormann A.M."/>
            <person name="Op den Camp H."/>
            <person name="Overmann J."/>
            <person name="Amann R."/>
            <person name="Jetten M.S.M."/>
            <person name="Mascher T."/>
            <person name="Medema M.H."/>
            <person name="Devos D.P."/>
            <person name="Kaster A.-K."/>
            <person name="Ovreas L."/>
            <person name="Rohde M."/>
            <person name="Galperin M.Y."/>
            <person name="Jogler C."/>
        </authorList>
    </citation>
    <scope>NUCLEOTIDE SEQUENCE [LARGE SCALE GENOMIC DNA]</scope>
    <source>
        <strain evidence="1 2">ETA_A8</strain>
    </source>
</reference>
<protein>
    <submittedName>
        <fullName evidence="1">Uncharacterized protein</fullName>
    </submittedName>
</protein>
<sequence length="68" mass="7547">MTECGSLPFPIQEDAQGIGLAENEGRLTPKYLRPLQLQQVHNSVSQTFLVVAAKDDFQLASRGNLFEQ</sequence>
<dbReference type="AlphaFoldDB" id="A0A517Y563"/>
<evidence type="ECO:0000313" key="1">
    <source>
        <dbReference type="EMBL" id="QDU25377.1"/>
    </source>
</evidence>
<organism evidence="1 2">
    <name type="scientific">Anatilimnocola aggregata</name>
    <dbReference type="NCBI Taxonomy" id="2528021"/>
    <lineage>
        <taxon>Bacteria</taxon>
        <taxon>Pseudomonadati</taxon>
        <taxon>Planctomycetota</taxon>
        <taxon>Planctomycetia</taxon>
        <taxon>Pirellulales</taxon>
        <taxon>Pirellulaceae</taxon>
        <taxon>Anatilimnocola</taxon>
    </lineage>
</organism>
<proteinExistence type="predicted"/>